<dbReference type="Proteomes" id="UP000038040">
    <property type="component" value="Unplaced"/>
</dbReference>
<reference evidence="10" key="1">
    <citation type="submission" date="2016-04" db="UniProtKB">
        <authorList>
            <consortium name="WormBaseParasite"/>
        </authorList>
    </citation>
    <scope>IDENTIFICATION</scope>
</reference>
<dbReference type="SUPFAM" id="SSF50978">
    <property type="entry name" value="WD40 repeat-like"/>
    <property type="match status" value="1"/>
</dbReference>
<evidence type="ECO:0000256" key="1">
    <source>
        <dbReference type="ARBA" id="ARBA00004370"/>
    </source>
</evidence>
<dbReference type="WBParaSite" id="DME_0000458701-mRNA-1">
    <property type="protein sequence ID" value="DME_0000458701-mRNA-1"/>
    <property type="gene ID" value="DME_0000458701"/>
</dbReference>
<dbReference type="GO" id="GO:0000139">
    <property type="term" value="C:Golgi membrane"/>
    <property type="evidence" value="ECO:0007669"/>
    <property type="project" value="TreeGrafter"/>
</dbReference>
<evidence type="ECO:0000256" key="4">
    <source>
        <dbReference type="SAM" id="MobiDB-lite"/>
    </source>
</evidence>
<dbReference type="STRING" id="318479.A0A0N4UBK3"/>
<dbReference type="InterPro" id="IPR036322">
    <property type="entry name" value="WD40_repeat_dom_sf"/>
</dbReference>
<dbReference type="AlphaFoldDB" id="A0A0N4UBK3"/>
<comment type="subcellular location">
    <subcellularLocation>
        <location evidence="1">Membrane</location>
    </subcellularLocation>
</comment>
<feature type="transmembrane region" description="Helical" evidence="5">
    <location>
        <begin position="73"/>
        <end position="94"/>
    </location>
</feature>
<keyword evidence="9" id="KW-1185">Reference proteome</keyword>
<evidence type="ECO:0000256" key="5">
    <source>
        <dbReference type="SAM" id="Phobius"/>
    </source>
</evidence>
<feature type="transmembrane region" description="Helical" evidence="5">
    <location>
        <begin position="15"/>
        <end position="32"/>
    </location>
</feature>
<name>A0A0N4UBK3_DRAME</name>
<keyword evidence="2 5" id="KW-0472">Membrane</keyword>
<keyword evidence="5" id="KW-0812">Transmembrane</keyword>
<feature type="region of interest" description="Disordered" evidence="4">
    <location>
        <begin position="965"/>
        <end position="992"/>
    </location>
</feature>
<dbReference type="Proteomes" id="UP000274756">
    <property type="component" value="Unassembled WGS sequence"/>
</dbReference>
<evidence type="ECO:0000313" key="9">
    <source>
        <dbReference type="Proteomes" id="UP000274756"/>
    </source>
</evidence>
<dbReference type="PANTHER" id="PTHR22746">
    <property type="entry name" value="RAB6A-GEF COMPLEX PARTNER PROTEIN 1"/>
    <property type="match status" value="1"/>
</dbReference>
<proteinExistence type="predicted"/>
<evidence type="ECO:0000256" key="2">
    <source>
        <dbReference type="ARBA" id="ARBA00023136"/>
    </source>
</evidence>
<organism evidence="8 10">
    <name type="scientific">Dracunculus medinensis</name>
    <name type="common">Guinea worm</name>
    <dbReference type="NCBI Taxonomy" id="318479"/>
    <lineage>
        <taxon>Eukaryota</taxon>
        <taxon>Metazoa</taxon>
        <taxon>Ecdysozoa</taxon>
        <taxon>Nematoda</taxon>
        <taxon>Chromadorea</taxon>
        <taxon>Rhabditida</taxon>
        <taxon>Spirurina</taxon>
        <taxon>Dracunculoidea</taxon>
        <taxon>Dracunculidae</taxon>
        <taxon>Dracunculus</taxon>
    </lineage>
</organism>
<feature type="domain" description="RIC1 C-terminal alpha solenoid region" evidence="6">
    <location>
        <begin position="788"/>
        <end position="916"/>
    </location>
</feature>
<gene>
    <name evidence="7" type="ORF">DME_LOCUS8470</name>
</gene>
<dbReference type="GO" id="GO:0006886">
    <property type="term" value="P:intracellular protein transport"/>
    <property type="evidence" value="ECO:0007669"/>
    <property type="project" value="InterPro"/>
</dbReference>
<evidence type="ECO:0000313" key="10">
    <source>
        <dbReference type="WBParaSite" id="DME_0000458701-mRNA-1"/>
    </source>
</evidence>
<dbReference type="GO" id="GO:0005829">
    <property type="term" value="C:cytosol"/>
    <property type="evidence" value="ECO:0007669"/>
    <property type="project" value="TreeGrafter"/>
</dbReference>
<dbReference type="PANTHER" id="PTHR22746:SF10">
    <property type="entry name" value="GUANINE NUCLEOTIDE EXCHANGE FACTOR SUBUNIT RIC1"/>
    <property type="match status" value="1"/>
</dbReference>
<dbReference type="Pfam" id="PF07064">
    <property type="entry name" value="RIC1"/>
    <property type="match status" value="1"/>
</dbReference>
<evidence type="ECO:0000313" key="8">
    <source>
        <dbReference type="Proteomes" id="UP000038040"/>
    </source>
</evidence>
<keyword evidence="5" id="KW-1133">Transmembrane helix</keyword>
<dbReference type="InterPro" id="IPR040096">
    <property type="entry name" value="Ric1"/>
</dbReference>
<sequence length="1277" mass="143889">MDISLENIVTIPIKISRILFLVWLFAMLTRFLRYSKPLDTDGSEHCLRLPAGTSNSDQLECAYCIVGNRDRTLYAAVTSSVIYIFLSNVSFLLLPQLVLCSFKRSVADVEQRGEYRLLYWRHDSCAVCVTTSKNYLLIYRVNILFDKQCYNLIETRNENLRRNSQELFIKEKRPRVVLLRDEIFVCLANGWMHRLLWDGSVEEDLSFSLPEIPFAVDQLQSKPEHVHDRSVHVIDIVYTPLIGGFCIVLSNGKAALLTSPSPRFHPKQLLGVWASQVNDAICCSTNHKFRLVLIGCKSGDVNAFHLDDTNGSLVCTFCINLHIRDGPELLNGVGAVNHIECFFQGSAFAVVWSTNSTDSVKNGIIPPAAAIFSTFGAQLWCSLESSSDQELKSLRNYHWVDWGPEGFSLWFAGNSGFSVLPITRSICTSSPYSVNSEKIVLFSPNKIYVSPARNKEQSASAPHSVWRIFYLPDDYISVNWPLRMVAIDNEDGRYIAAAGSRGFAHCNTSTGKWRIFGNECQERDLITTGGLAIWNGFIMVACYDSDRAKEELRFYPVDQQLDNHFCTKHPTDSRILTFSIRGNKLITLDMDSRIFIYGLSMKMNSKSGKQCIMVERCAEIRISDLLPHPACIVSIHLASLSQDTAIAQFCDTVDTVLVNVCGRLIMLNPVKKDADTASSEEDDQFQLSQPMLIASYVEKLWHFHQEAVPKKPHLTQALWLNCGAKGLKVWMPLFINDANRGNIGAFDSSRSFISKRIMLPFELDIHPLVICGRDCLAVGLESIPSFTSELLLHNVLEEEATSAEPIPDPLLPRVVAFIREFPNFLQTVAHCARKTELALWHALFAVTSHPKELFEICIRDDQLETAASYLIVLQNMESSVASREHAALLLEEALVKRQWLIASDIVRFLRAIHPSDIDSPPRTPLCQRPHQNVSAATRRSALVSSKVTDETDPFVFGNYAAPANRKDSGASSIAKKVSKTTSMDSPPSPSDLAGSMHSYLQEILNRHASHLLEDYSVRDLGAFATYLNFDLIMWLSKNQSSAKVNDFGLALMRLHAQFNWPYPLVSQNVVDQLAKRIEKIKISQSCTSLLKAADSVLIPSYKWINTSSCETISNTGSDWEGLEKICGEVAARGSQESEIELKFMLDIMYETHCSDWTFLLCLLRRDFVFFNRYFNMEFLNKCGSDSLQRLHTGVEELKNWANNSWYASSPLLFCKFPINAINPIIAFSFGYRTIICAFDQRLRVLQKCGESESNPHLIRSISISSDAKTVKLMNQPF</sequence>
<dbReference type="EMBL" id="UYYG01001169">
    <property type="protein sequence ID" value="VDN58497.1"/>
    <property type="molecule type" value="Genomic_DNA"/>
</dbReference>
<evidence type="ECO:0000313" key="7">
    <source>
        <dbReference type="EMBL" id="VDN58497.1"/>
    </source>
</evidence>
<evidence type="ECO:0000256" key="3">
    <source>
        <dbReference type="ARBA" id="ARBA00029879"/>
    </source>
</evidence>
<reference evidence="7 9" key="2">
    <citation type="submission" date="2018-11" db="EMBL/GenBank/DDBJ databases">
        <authorList>
            <consortium name="Pathogen Informatics"/>
        </authorList>
    </citation>
    <scope>NUCLEOTIDE SEQUENCE [LARGE SCALE GENOMIC DNA]</scope>
</reference>
<protein>
    <recommendedName>
        <fullName evidence="3">Protein RIC1 homolog</fullName>
    </recommendedName>
</protein>
<dbReference type="Pfam" id="PF25440">
    <property type="entry name" value="Beta-prop_RIC1_2nd"/>
    <property type="match status" value="1"/>
</dbReference>
<dbReference type="OrthoDB" id="67540at2759"/>
<evidence type="ECO:0000259" key="6">
    <source>
        <dbReference type="Pfam" id="PF07064"/>
    </source>
</evidence>
<dbReference type="InterPro" id="IPR009771">
    <property type="entry name" value="RIC1_C"/>
</dbReference>
<dbReference type="GO" id="GO:0042147">
    <property type="term" value="P:retrograde transport, endosome to Golgi"/>
    <property type="evidence" value="ECO:0007669"/>
    <property type="project" value="TreeGrafter"/>
</dbReference>
<dbReference type="GO" id="GO:0034066">
    <property type="term" value="C:Ric1-Rgp1 guanyl-nucleotide exchange factor complex"/>
    <property type="evidence" value="ECO:0007669"/>
    <property type="project" value="InterPro"/>
</dbReference>
<accession>A0A0N4UBK3</accession>